<dbReference type="AlphaFoldDB" id="A0A8X6Q462"/>
<comment type="caution">
    <text evidence="2">The sequence shown here is derived from an EMBL/GenBank/DDBJ whole genome shotgun (WGS) entry which is preliminary data.</text>
</comment>
<evidence type="ECO:0000313" key="3">
    <source>
        <dbReference type="Proteomes" id="UP000887013"/>
    </source>
</evidence>
<protein>
    <submittedName>
        <fullName evidence="2">Uncharacterized protein</fullName>
    </submittedName>
</protein>
<accession>A0A8X6Q462</accession>
<evidence type="ECO:0000313" key="2">
    <source>
        <dbReference type="EMBL" id="GFT99149.1"/>
    </source>
</evidence>
<organism evidence="2 3">
    <name type="scientific">Nephila pilipes</name>
    <name type="common">Giant wood spider</name>
    <name type="synonym">Nephila maculata</name>
    <dbReference type="NCBI Taxonomy" id="299642"/>
    <lineage>
        <taxon>Eukaryota</taxon>
        <taxon>Metazoa</taxon>
        <taxon>Ecdysozoa</taxon>
        <taxon>Arthropoda</taxon>
        <taxon>Chelicerata</taxon>
        <taxon>Arachnida</taxon>
        <taxon>Araneae</taxon>
        <taxon>Araneomorphae</taxon>
        <taxon>Entelegynae</taxon>
        <taxon>Araneoidea</taxon>
        <taxon>Nephilidae</taxon>
        <taxon>Nephila</taxon>
    </lineage>
</organism>
<sequence length="113" mass="12343">VKLLKWKGDLRQQQIIDVIICAAPDDIVSKSNITSCAAQQGRALSNITTKDVSSSNAAVPESDRQTLRAAAKRSSSTQFEFFTPENRRRVYGSSPVTSANAITVKPSVRKLSY</sequence>
<feature type="non-terminal residue" evidence="2">
    <location>
        <position position="1"/>
    </location>
</feature>
<reference evidence="2" key="1">
    <citation type="submission" date="2020-08" db="EMBL/GenBank/DDBJ databases">
        <title>Multicomponent nature underlies the extraordinary mechanical properties of spider dragline silk.</title>
        <authorList>
            <person name="Kono N."/>
            <person name="Nakamura H."/>
            <person name="Mori M."/>
            <person name="Yoshida Y."/>
            <person name="Ohtoshi R."/>
            <person name="Malay A.D."/>
            <person name="Moran D.A.P."/>
            <person name="Tomita M."/>
            <person name="Numata K."/>
            <person name="Arakawa K."/>
        </authorList>
    </citation>
    <scope>NUCLEOTIDE SEQUENCE</scope>
</reference>
<keyword evidence="3" id="KW-1185">Reference proteome</keyword>
<gene>
    <name evidence="2" type="ORF">NPIL_650431</name>
</gene>
<feature type="region of interest" description="Disordered" evidence="1">
    <location>
        <begin position="49"/>
        <end position="71"/>
    </location>
</feature>
<evidence type="ECO:0000256" key="1">
    <source>
        <dbReference type="SAM" id="MobiDB-lite"/>
    </source>
</evidence>
<proteinExistence type="predicted"/>
<name>A0A8X6Q462_NEPPI</name>
<dbReference type="EMBL" id="BMAW01026852">
    <property type="protein sequence ID" value="GFT99149.1"/>
    <property type="molecule type" value="Genomic_DNA"/>
</dbReference>
<dbReference type="Proteomes" id="UP000887013">
    <property type="component" value="Unassembled WGS sequence"/>
</dbReference>